<dbReference type="OrthoDB" id="271448at2759"/>
<feature type="compositionally biased region" description="Low complexity" evidence="1">
    <location>
        <begin position="105"/>
        <end position="131"/>
    </location>
</feature>
<proteinExistence type="predicted"/>
<keyword evidence="2" id="KW-0732">Signal</keyword>
<feature type="chain" id="PRO_5018978471" description="Apple domain-containing protein" evidence="2">
    <location>
        <begin position="20"/>
        <end position="234"/>
    </location>
</feature>
<evidence type="ECO:0008006" key="5">
    <source>
        <dbReference type="Google" id="ProtNLM"/>
    </source>
</evidence>
<evidence type="ECO:0000256" key="2">
    <source>
        <dbReference type="SAM" id="SignalP"/>
    </source>
</evidence>
<accession>A0A409Y6L0</accession>
<feature type="signal peptide" evidence="2">
    <location>
        <begin position="1"/>
        <end position="19"/>
    </location>
</feature>
<gene>
    <name evidence="3" type="ORF">CVT24_004152</name>
</gene>
<comment type="caution">
    <text evidence="3">The sequence shown here is derived from an EMBL/GenBank/DDBJ whole genome shotgun (WGS) entry which is preliminary data.</text>
</comment>
<dbReference type="AlphaFoldDB" id="A0A409Y6L0"/>
<evidence type="ECO:0000313" key="4">
    <source>
        <dbReference type="Proteomes" id="UP000284842"/>
    </source>
</evidence>
<feature type="region of interest" description="Disordered" evidence="1">
    <location>
        <begin position="99"/>
        <end position="133"/>
    </location>
</feature>
<sequence>MRFTTFVAAAAIAFTAVEANPNPAPGLSPLSVIGFDLTPQSKYNAPNPPWVKGAKPGWYNGRHPQKYPFLPCVNWWYNPWLCQWLKFWPWAFQCPPKPTFPPKPTTTKTTSKPGSTSTTPTPTSSSSSTAPTPTPTAGYIPVFQNLTGAIQADDYLTFGLVEELDDCIAMCNSVTGCKFFNLYHDVNGKDGSPDFTCSLFGGCHGPEAADNTGGQTQPDGSVNFIRDSAGYCKA</sequence>
<reference evidence="3 4" key="1">
    <citation type="journal article" date="2018" name="Evol. Lett.">
        <title>Horizontal gene cluster transfer increased hallucinogenic mushroom diversity.</title>
        <authorList>
            <person name="Reynolds H.T."/>
            <person name="Vijayakumar V."/>
            <person name="Gluck-Thaler E."/>
            <person name="Korotkin H.B."/>
            <person name="Matheny P.B."/>
            <person name="Slot J.C."/>
        </authorList>
    </citation>
    <scope>NUCLEOTIDE SEQUENCE [LARGE SCALE GENOMIC DNA]</scope>
    <source>
        <strain evidence="3 4">2629</strain>
    </source>
</reference>
<organism evidence="3 4">
    <name type="scientific">Panaeolus cyanescens</name>
    <dbReference type="NCBI Taxonomy" id="181874"/>
    <lineage>
        <taxon>Eukaryota</taxon>
        <taxon>Fungi</taxon>
        <taxon>Dikarya</taxon>
        <taxon>Basidiomycota</taxon>
        <taxon>Agaricomycotina</taxon>
        <taxon>Agaricomycetes</taxon>
        <taxon>Agaricomycetidae</taxon>
        <taxon>Agaricales</taxon>
        <taxon>Agaricineae</taxon>
        <taxon>Galeropsidaceae</taxon>
        <taxon>Panaeolus</taxon>
    </lineage>
</organism>
<dbReference type="EMBL" id="NHTK01001380">
    <property type="protein sequence ID" value="PPQ98654.1"/>
    <property type="molecule type" value="Genomic_DNA"/>
</dbReference>
<evidence type="ECO:0000256" key="1">
    <source>
        <dbReference type="SAM" id="MobiDB-lite"/>
    </source>
</evidence>
<evidence type="ECO:0000313" key="3">
    <source>
        <dbReference type="EMBL" id="PPQ98654.1"/>
    </source>
</evidence>
<dbReference type="Proteomes" id="UP000284842">
    <property type="component" value="Unassembled WGS sequence"/>
</dbReference>
<protein>
    <recommendedName>
        <fullName evidence="5">Apple domain-containing protein</fullName>
    </recommendedName>
</protein>
<dbReference type="InParanoid" id="A0A409Y6L0"/>
<keyword evidence="4" id="KW-1185">Reference proteome</keyword>
<name>A0A409Y6L0_9AGAR</name>